<dbReference type="PANTHER" id="PTHR32125">
    <property type="entry name" value="2-C-METHYL-D-ERYTHRITOL 4-PHOSPHATE CYTIDYLYLTRANSFERASE, CHLOROPLASTIC"/>
    <property type="match status" value="1"/>
</dbReference>
<dbReference type="SUPFAM" id="SSF53448">
    <property type="entry name" value="Nucleotide-diphospho-sugar transferases"/>
    <property type="match status" value="1"/>
</dbReference>
<dbReference type="Pfam" id="PF01128">
    <property type="entry name" value="IspD"/>
    <property type="match status" value="1"/>
</dbReference>
<sequence>MGMAVAVVLAAGLGTRVGADGNKAYLPLAGRSMLAWSLLTPAEHPDIDRTILVFRRGERDLAAATLRRELPHAVVELVEGGDTRHASEFNVLGHLAPDIEAGTVDVIAIHDAARPLAEPEMYRNAVALAREHGGALPGLPLRHVAGVAEATLVAGVAPETLRPTVGQGELMRVQTPQAFRAPELWRAYRCAERDGFTGTDTSSCVEHYTDLEVRTFPGSATNLKVTYLRDVAVADLLLNARVGSGPTAAPR</sequence>
<dbReference type="Proteomes" id="UP000466785">
    <property type="component" value="Chromosome"/>
</dbReference>
<dbReference type="AlphaFoldDB" id="A0A6N4VGD6"/>
<evidence type="ECO:0000256" key="2">
    <source>
        <dbReference type="ARBA" id="ARBA00022695"/>
    </source>
</evidence>
<evidence type="ECO:0000313" key="3">
    <source>
        <dbReference type="EMBL" id="BBX53223.1"/>
    </source>
</evidence>
<dbReference type="RefSeq" id="WP_163677292.1">
    <property type="nucleotide sequence ID" value="NZ_AP022570.1"/>
</dbReference>
<dbReference type="InterPro" id="IPR034683">
    <property type="entry name" value="IspD/TarI"/>
</dbReference>
<dbReference type="CDD" id="cd02516">
    <property type="entry name" value="CDP-ME_synthetase"/>
    <property type="match status" value="1"/>
</dbReference>
<name>A0A6N4VGD6_9MYCO</name>
<protein>
    <submittedName>
        <fullName evidence="3">2-C-methyl-D-erythritol 4-phosphate cytidylyltransferase</fullName>
    </submittedName>
</protein>
<dbReference type="GO" id="GO:0050518">
    <property type="term" value="F:2-C-methyl-D-erythritol 4-phosphate cytidylyltransferase activity"/>
    <property type="evidence" value="ECO:0007669"/>
    <property type="project" value="TreeGrafter"/>
</dbReference>
<reference evidence="3 4" key="1">
    <citation type="journal article" date="2019" name="Emerg. Microbes Infect.">
        <title>Comprehensive subspecies identification of 175 nontuberculous mycobacteria species based on 7547 genomic profiles.</title>
        <authorList>
            <person name="Matsumoto Y."/>
            <person name="Kinjo T."/>
            <person name="Motooka D."/>
            <person name="Nabeya D."/>
            <person name="Jung N."/>
            <person name="Uechi K."/>
            <person name="Horii T."/>
            <person name="Iida T."/>
            <person name="Fujita J."/>
            <person name="Nakamura S."/>
        </authorList>
    </citation>
    <scope>NUCLEOTIDE SEQUENCE [LARGE SCALE GENOMIC DNA]</scope>
    <source>
        <strain evidence="3 4">JCM 12603</strain>
    </source>
</reference>
<dbReference type="Gene3D" id="3.90.550.10">
    <property type="entry name" value="Spore Coat Polysaccharide Biosynthesis Protein SpsA, Chain A"/>
    <property type="match status" value="1"/>
</dbReference>
<dbReference type="KEGG" id="mpof:MPOR_42490"/>
<keyword evidence="4" id="KW-1185">Reference proteome</keyword>
<keyword evidence="2 3" id="KW-0548">Nucleotidyltransferase</keyword>
<accession>A0A6N4VGD6</accession>
<evidence type="ECO:0000256" key="1">
    <source>
        <dbReference type="ARBA" id="ARBA00022679"/>
    </source>
</evidence>
<dbReference type="InterPro" id="IPR050088">
    <property type="entry name" value="IspD/TarI_cytidylyltransf_bact"/>
</dbReference>
<dbReference type="PANTHER" id="PTHR32125:SF4">
    <property type="entry name" value="2-C-METHYL-D-ERYTHRITOL 4-PHOSPHATE CYTIDYLYLTRANSFERASE, CHLOROPLASTIC"/>
    <property type="match status" value="1"/>
</dbReference>
<organism evidence="3 4">
    <name type="scientific">Mycolicibacterium poriferae</name>
    <dbReference type="NCBI Taxonomy" id="39694"/>
    <lineage>
        <taxon>Bacteria</taxon>
        <taxon>Bacillati</taxon>
        <taxon>Actinomycetota</taxon>
        <taxon>Actinomycetes</taxon>
        <taxon>Mycobacteriales</taxon>
        <taxon>Mycobacteriaceae</taxon>
        <taxon>Mycolicibacterium</taxon>
    </lineage>
</organism>
<keyword evidence="1 3" id="KW-0808">Transferase</keyword>
<evidence type="ECO:0000313" key="4">
    <source>
        <dbReference type="Proteomes" id="UP000466785"/>
    </source>
</evidence>
<proteinExistence type="predicted"/>
<gene>
    <name evidence="3" type="primary">ispD</name>
    <name evidence="3" type="ORF">MPOR_42490</name>
</gene>
<dbReference type="EMBL" id="AP022570">
    <property type="protein sequence ID" value="BBX53223.1"/>
    <property type="molecule type" value="Genomic_DNA"/>
</dbReference>
<dbReference type="InterPro" id="IPR029044">
    <property type="entry name" value="Nucleotide-diphossugar_trans"/>
</dbReference>